<keyword evidence="5 10" id="KW-0472">Membrane</keyword>
<dbReference type="PANTHER" id="PTHR22722">
    <property type="entry name" value="LOW-DENSITY LIPOPROTEIN RECEPTOR-RELATED PROTEIN 2-RELATED"/>
    <property type="match status" value="1"/>
</dbReference>
<feature type="disulfide bond" evidence="9">
    <location>
        <begin position="376"/>
        <end position="394"/>
    </location>
</feature>
<gene>
    <name evidence="11" type="ORF">OBRU01_22986</name>
</gene>
<evidence type="ECO:0000256" key="3">
    <source>
        <dbReference type="ARBA" id="ARBA00022737"/>
    </source>
</evidence>
<dbReference type="Pfam" id="PF00057">
    <property type="entry name" value="Ldl_recept_a"/>
    <property type="match status" value="3"/>
</dbReference>
<dbReference type="PROSITE" id="PS50068">
    <property type="entry name" value="LDLRA_2"/>
    <property type="match status" value="4"/>
</dbReference>
<feature type="transmembrane region" description="Helical" evidence="10">
    <location>
        <begin position="189"/>
        <end position="209"/>
    </location>
</feature>
<dbReference type="GO" id="GO:0005886">
    <property type="term" value="C:plasma membrane"/>
    <property type="evidence" value="ECO:0007669"/>
    <property type="project" value="TreeGrafter"/>
</dbReference>
<keyword evidence="4 10" id="KW-1133">Transmembrane helix</keyword>
<evidence type="ECO:0000256" key="10">
    <source>
        <dbReference type="SAM" id="Phobius"/>
    </source>
</evidence>
<feature type="disulfide bond" evidence="9">
    <location>
        <begin position="369"/>
        <end position="381"/>
    </location>
</feature>
<evidence type="ECO:0000313" key="12">
    <source>
        <dbReference type="Proteomes" id="UP000037510"/>
    </source>
</evidence>
<comment type="caution">
    <text evidence="9">Lacks conserved residue(s) required for the propagation of feature annotation.</text>
</comment>
<keyword evidence="7 11" id="KW-0675">Receptor</keyword>
<reference evidence="11 12" key="1">
    <citation type="journal article" date="2015" name="Genome Biol. Evol.">
        <title>The genome of winter moth (Operophtera brumata) provides a genomic perspective on sexual dimorphism and phenology.</title>
        <authorList>
            <person name="Derks M.F."/>
            <person name="Smit S."/>
            <person name="Salis L."/>
            <person name="Schijlen E."/>
            <person name="Bossers A."/>
            <person name="Mateman C."/>
            <person name="Pijl A.S."/>
            <person name="de Ridder D."/>
            <person name="Groenen M.A."/>
            <person name="Visser M.E."/>
            <person name="Megens H.J."/>
        </authorList>
    </citation>
    <scope>NUCLEOTIDE SEQUENCE [LARGE SCALE GENOMIC DNA]</scope>
    <source>
        <strain evidence="11">WM2013NL</strain>
        <tissue evidence="11">Head and thorax</tissue>
    </source>
</reference>
<name>A0A0L7KQG3_OPEBR</name>
<evidence type="ECO:0000256" key="2">
    <source>
        <dbReference type="ARBA" id="ARBA00022692"/>
    </source>
</evidence>
<accession>A0A0L7KQG3</accession>
<evidence type="ECO:0000256" key="5">
    <source>
        <dbReference type="ARBA" id="ARBA00023136"/>
    </source>
</evidence>
<feature type="disulfide bond" evidence="9">
    <location>
        <begin position="445"/>
        <end position="457"/>
    </location>
</feature>
<dbReference type="InterPro" id="IPR002172">
    <property type="entry name" value="LDrepeatLR_classA_rpt"/>
</dbReference>
<evidence type="ECO:0000313" key="11">
    <source>
        <dbReference type="EMBL" id="KOB65194.1"/>
    </source>
</evidence>
<dbReference type="GO" id="GO:0043235">
    <property type="term" value="C:receptor complex"/>
    <property type="evidence" value="ECO:0007669"/>
    <property type="project" value="TreeGrafter"/>
</dbReference>
<keyword evidence="3" id="KW-0677">Repeat</keyword>
<feature type="disulfide bond" evidence="9">
    <location>
        <begin position="491"/>
        <end position="509"/>
    </location>
</feature>
<dbReference type="PRINTS" id="PR00261">
    <property type="entry name" value="LDLRECEPTOR"/>
</dbReference>
<evidence type="ECO:0000256" key="9">
    <source>
        <dbReference type="PROSITE-ProRule" id="PRU00124"/>
    </source>
</evidence>
<feature type="disulfide bond" evidence="9">
    <location>
        <begin position="503"/>
        <end position="518"/>
    </location>
</feature>
<keyword evidence="12" id="KW-1185">Reference proteome</keyword>
<dbReference type="EMBL" id="JTDY01007446">
    <property type="protein sequence ID" value="KOB65194.1"/>
    <property type="molecule type" value="Genomic_DNA"/>
</dbReference>
<keyword evidence="6 9" id="KW-1015">Disulfide bond</keyword>
<organism evidence="11 12">
    <name type="scientific">Operophtera brumata</name>
    <name type="common">Winter moth</name>
    <name type="synonym">Phalaena brumata</name>
    <dbReference type="NCBI Taxonomy" id="104452"/>
    <lineage>
        <taxon>Eukaryota</taxon>
        <taxon>Metazoa</taxon>
        <taxon>Ecdysozoa</taxon>
        <taxon>Arthropoda</taxon>
        <taxon>Hexapoda</taxon>
        <taxon>Insecta</taxon>
        <taxon>Pterygota</taxon>
        <taxon>Neoptera</taxon>
        <taxon>Endopterygota</taxon>
        <taxon>Lepidoptera</taxon>
        <taxon>Glossata</taxon>
        <taxon>Ditrysia</taxon>
        <taxon>Geometroidea</taxon>
        <taxon>Geometridae</taxon>
        <taxon>Larentiinae</taxon>
        <taxon>Operophtera</taxon>
    </lineage>
</organism>
<comment type="caution">
    <text evidence="11">The sequence shown here is derived from an EMBL/GenBank/DDBJ whole genome shotgun (WGS) entry which is preliminary data.</text>
</comment>
<dbReference type="SMART" id="SM00192">
    <property type="entry name" value="LDLa"/>
    <property type="match status" value="4"/>
</dbReference>
<dbReference type="InterPro" id="IPR036055">
    <property type="entry name" value="LDL_receptor-like_sf"/>
</dbReference>
<sequence length="520" mass="57851">MMTLSNSIFEENVPTTSNVQDASTNLDSLYCSHLWNNSCLRNEIITAPQKENQMIKYCYTCRGKIRKYDLNNGFVPNNHSTPNGKLTLDNVDLTVNELQDNSLDHCGKPVRSKKTNSSRDLESISLDNRYIPSISGQIDSSARNKYISRETQHNQPNRQRLRKSLSGVGCIVNFALTESPVKKRTQIQACSISVMIFAIVVISFILVNFTTPHFIHATNASSTIVVPTKNYNYNKTSSAITKVYVDVAPTENVIAPEHSTSTEYIATLNVIAPEHSTSTEYIATLNSENNSENVSSVLLKIRKNIRTYLRYKNPKPKEILKKDLSQRFCMCQKNEICCGGLCALETEACQLVDKTLGVRVCRLLAMVTCSPAEWRCRDGLCVPTEARCNGSIQCYDRSDELLCECDLTKQFQCGHSISCFENSKLCDGVIDCWDGFDEVNCTAECPREEFTCTDGQCILSSRFCDGLADCADGSDEPYGCDVACGAHEVRCGNHRCVSRVALCDGQDQCGDGTDELHCPK</sequence>
<dbReference type="InterPro" id="IPR023415">
    <property type="entry name" value="LDLR_class-A_CS"/>
</dbReference>
<feature type="disulfide bond" evidence="9">
    <location>
        <begin position="388"/>
        <end position="403"/>
    </location>
</feature>
<keyword evidence="8" id="KW-0325">Glycoprotein</keyword>
<protein>
    <submittedName>
        <fullName evidence="11">Putative low-density lipoprotein receptor</fullName>
    </submittedName>
</protein>
<dbReference type="AlphaFoldDB" id="A0A0L7KQG3"/>
<dbReference type="SUPFAM" id="SSF57424">
    <property type="entry name" value="LDL receptor-like module"/>
    <property type="match status" value="4"/>
</dbReference>
<comment type="subcellular location">
    <subcellularLocation>
        <location evidence="1">Membrane</location>
        <topology evidence="1">Single-pass membrane protein</topology>
    </subcellularLocation>
</comment>
<feature type="disulfide bond" evidence="9">
    <location>
        <begin position="484"/>
        <end position="496"/>
    </location>
</feature>
<dbReference type="CDD" id="cd00112">
    <property type="entry name" value="LDLa"/>
    <property type="match status" value="4"/>
</dbReference>
<feature type="disulfide bond" evidence="9">
    <location>
        <begin position="426"/>
        <end position="441"/>
    </location>
</feature>
<keyword evidence="2 10" id="KW-0812">Transmembrane</keyword>
<evidence type="ECO:0000256" key="8">
    <source>
        <dbReference type="ARBA" id="ARBA00023180"/>
    </source>
</evidence>
<keyword evidence="11" id="KW-0449">Lipoprotein</keyword>
<dbReference type="Gene3D" id="4.10.400.10">
    <property type="entry name" value="Low-density Lipoprotein Receptor"/>
    <property type="match status" value="4"/>
</dbReference>
<evidence type="ECO:0000256" key="4">
    <source>
        <dbReference type="ARBA" id="ARBA00022989"/>
    </source>
</evidence>
<evidence type="ECO:0000256" key="1">
    <source>
        <dbReference type="ARBA" id="ARBA00004167"/>
    </source>
</evidence>
<dbReference type="InterPro" id="IPR051221">
    <property type="entry name" value="LDLR-related"/>
</dbReference>
<dbReference type="STRING" id="104452.A0A0L7KQG3"/>
<evidence type="ECO:0000256" key="6">
    <source>
        <dbReference type="ARBA" id="ARBA00023157"/>
    </source>
</evidence>
<dbReference type="PROSITE" id="PS01209">
    <property type="entry name" value="LDLRA_1"/>
    <property type="match status" value="2"/>
</dbReference>
<feature type="disulfide bond" evidence="9">
    <location>
        <begin position="452"/>
        <end position="470"/>
    </location>
</feature>
<evidence type="ECO:0000256" key="7">
    <source>
        <dbReference type="ARBA" id="ARBA00023170"/>
    </source>
</evidence>
<dbReference type="Proteomes" id="UP000037510">
    <property type="component" value="Unassembled WGS sequence"/>
</dbReference>
<proteinExistence type="predicted"/>